<keyword evidence="2" id="KW-1185">Reference proteome</keyword>
<name>A0A3P2A4D2_9NEIS</name>
<evidence type="ECO:0000313" key="2">
    <source>
        <dbReference type="Proteomes" id="UP000269923"/>
    </source>
</evidence>
<evidence type="ECO:0000313" key="1">
    <source>
        <dbReference type="EMBL" id="RRD89756.1"/>
    </source>
</evidence>
<dbReference type="EMBL" id="RQYC01000011">
    <property type="protein sequence ID" value="RRD89756.1"/>
    <property type="molecule type" value="Genomic_DNA"/>
</dbReference>
<dbReference type="AlphaFoldDB" id="A0A3P2A4D2"/>
<proteinExistence type="predicted"/>
<sequence length="561" mass="65977">MEDRTEFLNTLQEQIDILQAAQPADAEFVIHHQLIDFIRQQGQQTGKTEFAELLVVFVESMDYLYPHGLSNKEWMMCSPTYHDIVRHYFYHPEEQQSFRDILDAIDEKLQEFRQSYEKLRCHHEKLSAFLRDEKKGFYQLRQLFHGYSREICYLYTLLGHEDSPLPPELRFTALRETITVYVPDEYLWASFAPQADGACPLRDEQNFHEFIKWLVSVFAEAAKRRTSKWSQWHGFEPQGAGYAFAKFVADKDKRLLQEPLFSLLIQNIEALQSVYLHLWTTLKGYNVQLASMLVGQLEKNHQKRGLNQAEYDLIKTYLLPDGDGWEPFRSYEMPIKTYATLVYKLRHLLQEFEAQQAEAAGTANEYWLENLTHPVTGAMSIRDEWNNKLREETFFSGKQINRQFQRLTNTEKLLWIPFWRLVNQPTAGKKPTGKWLKNAEAVWQSGVNHVFQDSFVQWVDWLVEENPQSWNPYREIKWGNILQFAMVFLPTDDKMVIDKMALLAKLFYGKIFNKGALSTALGNMVLDHLRLSGEYAQQKLRALYQETQYSTAKNAIKRCLL</sequence>
<reference evidence="1 2" key="1">
    <citation type="submission" date="2018-11" db="EMBL/GenBank/DDBJ databases">
        <title>Genomes From Bacteria Associated with the Canine Oral Cavity: a Test Case for Automated Genome-Based Taxonomic Assignment.</title>
        <authorList>
            <person name="Coil D.A."/>
            <person name="Jospin G."/>
            <person name="Darling A.E."/>
            <person name="Wallis C."/>
            <person name="Davis I.J."/>
            <person name="Harris S."/>
            <person name="Eisen J.A."/>
            <person name="Holcombe L.J."/>
            <person name="O'Flynn C."/>
        </authorList>
    </citation>
    <scope>NUCLEOTIDE SEQUENCE [LARGE SCALE GENOMIC DNA]</scope>
    <source>
        <strain evidence="1 2">COT-280</strain>
    </source>
</reference>
<organism evidence="1 2">
    <name type="scientific">Conchiformibius steedae</name>
    <dbReference type="NCBI Taxonomy" id="153493"/>
    <lineage>
        <taxon>Bacteria</taxon>
        <taxon>Pseudomonadati</taxon>
        <taxon>Pseudomonadota</taxon>
        <taxon>Betaproteobacteria</taxon>
        <taxon>Neisseriales</taxon>
        <taxon>Neisseriaceae</taxon>
        <taxon>Conchiformibius</taxon>
    </lineage>
</organism>
<gene>
    <name evidence="1" type="ORF">EII21_07780</name>
</gene>
<protein>
    <submittedName>
        <fullName evidence="1">Uncharacterized protein</fullName>
    </submittedName>
</protein>
<dbReference type="Proteomes" id="UP000269923">
    <property type="component" value="Unassembled WGS sequence"/>
</dbReference>
<dbReference type="RefSeq" id="WP_124795342.1">
    <property type="nucleotide sequence ID" value="NZ_RQYC01000011.1"/>
</dbReference>
<accession>A0A3P2A4D2</accession>
<comment type="caution">
    <text evidence="1">The sequence shown here is derived from an EMBL/GenBank/DDBJ whole genome shotgun (WGS) entry which is preliminary data.</text>
</comment>